<name>A0ACC1B463_9ROSI</name>
<keyword evidence="2" id="KW-1185">Reference proteome</keyword>
<comment type="caution">
    <text evidence="1">The sequence shown here is derived from an EMBL/GenBank/DDBJ whole genome shotgun (WGS) entry which is preliminary data.</text>
</comment>
<sequence>MVYLNNIVKGRVAKIAAKLENMEPCHSVKDRIAYIMITDAERRGLITPRKTILVEGTSGNTGIGLALIAALKGYRLILAMPALMSTERRAILKAFRAELVLSDLTKSILGSRTKAEEISKTIPNAHLLNQSANTANPKVN</sequence>
<evidence type="ECO:0000313" key="1">
    <source>
        <dbReference type="EMBL" id="KAJ0093704.1"/>
    </source>
</evidence>
<dbReference type="Proteomes" id="UP001164250">
    <property type="component" value="Chromosome 7"/>
</dbReference>
<reference evidence="2" key="1">
    <citation type="journal article" date="2023" name="G3 (Bethesda)">
        <title>Genome assembly and association tests identify interacting loci associated with vigor, precocity, and sex in interspecific pistachio rootstocks.</title>
        <authorList>
            <person name="Palmer W."/>
            <person name="Jacygrad E."/>
            <person name="Sagayaradj S."/>
            <person name="Cavanaugh K."/>
            <person name="Han R."/>
            <person name="Bertier L."/>
            <person name="Beede B."/>
            <person name="Kafkas S."/>
            <person name="Golino D."/>
            <person name="Preece J."/>
            <person name="Michelmore R."/>
        </authorList>
    </citation>
    <scope>NUCLEOTIDE SEQUENCE [LARGE SCALE GENOMIC DNA]</scope>
</reference>
<accession>A0ACC1B463</accession>
<organism evidence="1 2">
    <name type="scientific">Pistacia atlantica</name>
    <dbReference type="NCBI Taxonomy" id="434234"/>
    <lineage>
        <taxon>Eukaryota</taxon>
        <taxon>Viridiplantae</taxon>
        <taxon>Streptophyta</taxon>
        <taxon>Embryophyta</taxon>
        <taxon>Tracheophyta</taxon>
        <taxon>Spermatophyta</taxon>
        <taxon>Magnoliopsida</taxon>
        <taxon>eudicotyledons</taxon>
        <taxon>Gunneridae</taxon>
        <taxon>Pentapetalae</taxon>
        <taxon>rosids</taxon>
        <taxon>malvids</taxon>
        <taxon>Sapindales</taxon>
        <taxon>Anacardiaceae</taxon>
        <taxon>Pistacia</taxon>
    </lineage>
</organism>
<gene>
    <name evidence="1" type="ORF">Patl1_26779</name>
</gene>
<evidence type="ECO:0000313" key="2">
    <source>
        <dbReference type="Proteomes" id="UP001164250"/>
    </source>
</evidence>
<proteinExistence type="predicted"/>
<dbReference type="EMBL" id="CM047903">
    <property type="protein sequence ID" value="KAJ0093704.1"/>
    <property type="molecule type" value="Genomic_DNA"/>
</dbReference>
<protein>
    <submittedName>
        <fullName evidence="1">Uncharacterized protein</fullName>
    </submittedName>
</protein>